<dbReference type="Proteomes" id="UP000041254">
    <property type="component" value="Unassembled WGS sequence"/>
</dbReference>
<keyword evidence="1" id="KW-0472">Membrane</keyword>
<feature type="transmembrane region" description="Helical" evidence="1">
    <location>
        <begin position="63"/>
        <end position="87"/>
    </location>
</feature>
<dbReference type="VEuPathDB" id="CryptoDB:Vbra_4805"/>
<organism evidence="2 3">
    <name type="scientific">Vitrella brassicaformis (strain CCMP3155)</name>
    <dbReference type="NCBI Taxonomy" id="1169540"/>
    <lineage>
        <taxon>Eukaryota</taxon>
        <taxon>Sar</taxon>
        <taxon>Alveolata</taxon>
        <taxon>Colpodellida</taxon>
        <taxon>Vitrellaceae</taxon>
        <taxon>Vitrella</taxon>
    </lineage>
</organism>
<evidence type="ECO:0000313" key="2">
    <source>
        <dbReference type="EMBL" id="CEL93470.1"/>
    </source>
</evidence>
<dbReference type="EMBL" id="CDMY01000170">
    <property type="protein sequence ID" value="CEL93470.1"/>
    <property type="molecule type" value="Genomic_DNA"/>
</dbReference>
<dbReference type="InParanoid" id="A0A0G4EDM4"/>
<gene>
    <name evidence="2" type="ORF">Vbra_4805</name>
</gene>
<evidence type="ECO:0000256" key="1">
    <source>
        <dbReference type="SAM" id="Phobius"/>
    </source>
</evidence>
<keyword evidence="1" id="KW-1133">Transmembrane helix</keyword>
<reference evidence="2 3" key="1">
    <citation type="submission" date="2014-11" db="EMBL/GenBank/DDBJ databases">
        <authorList>
            <person name="Zhu J."/>
            <person name="Qi W."/>
            <person name="Song R."/>
        </authorList>
    </citation>
    <scope>NUCLEOTIDE SEQUENCE [LARGE SCALE GENOMIC DNA]</scope>
</reference>
<sequence length="159" mass="17510">MYTASVASERPARGSPAVLVLLLSLFNLLTAPLLLSLANVASTSAIRRLHLISAADKKRRVNLLTWFCACNWLNVSLLVWILISYAMRADVSMFAAKSDLSIFHESWLHSDAPIIGSGSCMSQRTASYSFKSAYDDVGTFWRLDLSEENMSDDDCGALI</sequence>
<dbReference type="AlphaFoldDB" id="A0A0G4EDM4"/>
<keyword evidence="1" id="KW-0812">Transmembrane</keyword>
<protein>
    <submittedName>
        <fullName evidence="2">Uncharacterized protein</fullName>
    </submittedName>
</protein>
<accession>A0A0G4EDM4</accession>
<feature type="transmembrane region" description="Helical" evidence="1">
    <location>
        <begin position="20"/>
        <end position="42"/>
    </location>
</feature>
<evidence type="ECO:0000313" key="3">
    <source>
        <dbReference type="Proteomes" id="UP000041254"/>
    </source>
</evidence>
<name>A0A0G4EDM4_VITBC</name>
<proteinExistence type="predicted"/>
<keyword evidence="3" id="KW-1185">Reference proteome</keyword>